<evidence type="ECO:0000256" key="3">
    <source>
        <dbReference type="SAM" id="MobiDB-lite"/>
    </source>
</evidence>
<dbReference type="PANTHER" id="PTHR24320">
    <property type="entry name" value="RETINOL DEHYDROGENASE"/>
    <property type="match status" value="1"/>
</dbReference>
<dbReference type="AlphaFoldDB" id="A0A0N4XUN8"/>
<comment type="similarity">
    <text evidence="1">Belongs to the short-chain dehydrogenases/reductases (SDR) family.</text>
</comment>
<name>A0A0N4XUN8_NIPBR</name>
<feature type="region of interest" description="Disordered" evidence="3">
    <location>
        <begin position="323"/>
        <end position="347"/>
    </location>
</feature>
<reference evidence="4 5" key="2">
    <citation type="submission" date="2018-11" db="EMBL/GenBank/DDBJ databases">
        <authorList>
            <consortium name="Pathogen Informatics"/>
        </authorList>
    </citation>
    <scope>NUCLEOTIDE SEQUENCE [LARGE SCALE GENOMIC DNA]</scope>
</reference>
<evidence type="ECO:0000256" key="1">
    <source>
        <dbReference type="ARBA" id="ARBA00006484"/>
    </source>
</evidence>
<dbReference type="SUPFAM" id="SSF51735">
    <property type="entry name" value="NAD(P)-binding Rossmann-fold domains"/>
    <property type="match status" value="1"/>
</dbReference>
<proteinExistence type="inferred from homology"/>
<gene>
    <name evidence="4" type="ORF">NBR_LOCUS6442</name>
</gene>
<evidence type="ECO:0000313" key="6">
    <source>
        <dbReference type="WBParaSite" id="NBR_0000644101-mRNA-1"/>
    </source>
</evidence>
<dbReference type="InterPro" id="IPR002347">
    <property type="entry name" value="SDR_fam"/>
</dbReference>
<dbReference type="Pfam" id="PF00106">
    <property type="entry name" value="adh_short"/>
    <property type="match status" value="1"/>
</dbReference>
<feature type="compositionally biased region" description="Basic and acidic residues" evidence="3">
    <location>
        <begin position="465"/>
        <end position="483"/>
    </location>
</feature>
<dbReference type="Proteomes" id="UP000271162">
    <property type="component" value="Unassembled WGS sequence"/>
</dbReference>
<accession>A0A0N4XUN8</accession>
<dbReference type="WBParaSite" id="NBR_0000644101-mRNA-1">
    <property type="protein sequence ID" value="NBR_0000644101-mRNA-1"/>
    <property type="gene ID" value="NBR_0000644101"/>
</dbReference>
<reference evidence="6" key="1">
    <citation type="submission" date="2017-02" db="UniProtKB">
        <authorList>
            <consortium name="WormBaseParasite"/>
        </authorList>
    </citation>
    <scope>IDENTIFICATION</scope>
</reference>
<evidence type="ECO:0000313" key="5">
    <source>
        <dbReference type="Proteomes" id="UP000271162"/>
    </source>
</evidence>
<feature type="region of interest" description="Disordered" evidence="3">
    <location>
        <begin position="429"/>
        <end position="483"/>
    </location>
</feature>
<sequence length="483" mass="53226">MILDCSVTAVQFCMTLLPSKWIELVVAIEVYLLAGYYALKELLFEATNQGINKRLENEIQRSTAMRCGHTKRLFITGADGTIGQEVVKKFLRYGFAVHALVGDRKKAMEVFSPLLTPQSSLTLYEVDLADRHEVVRFARGFVNRCGQLSAVVCCAGVMLAEPEFIDNVEKHMCVNVVSQALLLHLLDPLLTADSRVVFLSSSTSHVSYFNSSVLENDLLSYYVGPYEAYCLSKFVLSVYVEELAKRRSQRFATIHPGVVPGGLYRHTNIFVRTVTYFILPLLMRRPSFSALLVAHTTLRDDLASGSYYEDGIPRRLGGKLSEKKTQEGVDLRSGKLSKEGKGKESHDPRIARFTASVLLLATIGLMQMIGQRFALGGPMLIAQLIIVWFIAFTHEPDPPTPLVTFLPDGTAVGGCHEASDVKTPFMEQRDAANENSGPPSSIPPDLMAPSSTDSKKKGKKSASAKKTDSKKCPPGKPDDVIDL</sequence>
<organism evidence="6">
    <name type="scientific">Nippostrongylus brasiliensis</name>
    <name type="common">Rat hookworm</name>
    <dbReference type="NCBI Taxonomy" id="27835"/>
    <lineage>
        <taxon>Eukaryota</taxon>
        <taxon>Metazoa</taxon>
        <taxon>Ecdysozoa</taxon>
        <taxon>Nematoda</taxon>
        <taxon>Chromadorea</taxon>
        <taxon>Rhabditida</taxon>
        <taxon>Rhabditina</taxon>
        <taxon>Rhabditomorpha</taxon>
        <taxon>Strongyloidea</taxon>
        <taxon>Heligmosomidae</taxon>
        <taxon>Nippostrongylus</taxon>
    </lineage>
</organism>
<keyword evidence="2" id="KW-0560">Oxidoreductase</keyword>
<evidence type="ECO:0000313" key="4">
    <source>
        <dbReference type="EMBL" id="VDL70031.1"/>
    </source>
</evidence>
<evidence type="ECO:0000256" key="2">
    <source>
        <dbReference type="ARBA" id="ARBA00023002"/>
    </source>
</evidence>
<dbReference type="GO" id="GO:0016491">
    <property type="term" value="F:oxidoreductase activity"/>
    <property type="evidence" value="ECO:0007669"/>
    <property type="project" value="UniProtKB-KW"/>
</dbReference>
<dbReference type="PANTHER" id="PTHR24320:SF148">
    <property type="entry name" value="NAD(P)-BINDING ROSSMANN-FOLD SUPERFAMILY PROTEIN"/>
    <property type="match status" value="1"/>
</dbReference>
<keyword evidence="5" id="KW-1185">Reference proteome</keyword>
<dbReference type="Gene3D" id="3.40.50.720">
    <property type="entry name" value="NAD(P)-binding Rossmann-like Domain"/>
    <property type="match status" value="1"/>
</dbReference>
<protein>
    <submittedName>
        <fullName evidence="6">Oxidoreductase</fullName>
    </submittedName>
</protein>
<dbReference type="InterPro" id="IPR036291">
    <property type="entry name" value="NAD(P)-bd_dom_sf"/>
</dbReference>
<dbReference type="EMBL" id="UYSL01019801">
    <property type="protein sequence ID" value="VDL70031.1"/>
    <property type="molecule type" value="Genomic_DNA"/>
</dbReference>
<dbReference type="STRING" id="27835.A0A0N4XUN8"/>